<evidence type="ECO:0000313" key="5">
    <source>
        <dbReference type="Proteomes" id="UP000094764"/>
    </source>
</evidence>
<keyword evidence="1" id="KW-1133">Transmembrane helix</keyword>
<dbReference type="InterPro" id="IPR010317">
    <property type="entry name" value="WxLIP_PGBD"/>
</dbReference>
<dbReference type="Proteomes" id="UP000094764">
    <property type="component" value="Unassembled WGS sequence"/>
</dbReference>
<dbReference type="OrthoDB" id="2148359at2"/>
<sequence>MRRQLKQVIFFIFYITSLVIAIPQITYADESIDTSGIGYNYRIIKPSNQVGDTGYFDLRMEPNQKQTVEVELYNITDKEMTIEMAVNSAKTNSNGVIEYGPTTIKNDPSLKYDIKDIVKVPEKVTIPPNDQTKISVEITMPEEKYDGHISGGIYLKRAETEEEKKANQKAKGVINKYAFLIGILLSESDTKVQPNLLFNKIYPDLTNYRNAFMVNFSNTEMNYVEGMSVDVQIFKKGSDEALYDSKKANYRMAPNSMIDFPVSLNGEEFEAGDYTGHILITAGERKWEWKEDFKVTKEDAEKYNAQDVSLVQERGINWKMIAIIVGVILLVLIIIFSMVRVFSKKKKKQRNKKSLKKKT</sequence>
<evidence type="ECO:0000259" key="3">
    <source>
        <dbReference type="Pfam" id="PF11797"/>
    </source>
</evidence>
<keyword evidence="1" id="KW-0812">Transmembrane</keyword>
<reference evidence="5" key="1">
    <citation type="submission" date="2016-09" db="EMBL/GenBank/DDBJ databases">
        <authorList>
            <person name="Gulvik C.A."/>
        </authorList>
    </citation>
    <scope>NUCLEOTIDE SEQUENCE [LARGE SCALE GENOMIC DNA]</scope>
    <source>
        <strain evidence="5">LMG 26306</strain>
    </source>
</reference>
<dbReference type="AlphaFoldDB" id="A0A1E5GR81"/>
<accession>A0A1E5GR81</accession>
<evidence type="ECO:0000256" key="1">
    <source>
        <dbReference type="SAM" id="Phobius"/>
    </source>
</evidence>
<dbReference type="InterPro" id="IPR021759">
    <property type="entry name" value="WxLIP_HBD"/>
</dbReference>
<dbReference type="EMBL" id="MIKB01000016">
    <property type="protein sequence ID" value="OEG15197.1"/>
    <property type="molecule type" value="Genomic_DNA"/>
</dbReference>
<organism evidence="4 5">
    <name type="scientific">Enterococcus quebecensis</name>
    <dbReference type="NCBI Taxonomy" id="903983"/>
    <lineage>
        <taxon>Bacteria</taxon>
        <taxon>Bacillati</taxon>
        <taxon>Bacillota</taxon>
        <taxon>Bacilli</taxon>
        <taxon>Lactobacillales</taxon>
        <taxon>Enterococcaceae</taxon>
        <taxon>Enterococcus</taxon>
    </lineage>
</organism>
<name>A0A1E5GR81_9ENTE</name>
<dbReference type="RefSeq" id="WP_069635686.1">
    <property type="nucleotide sequence ID" value="NZ_JXKZ01000005.1"/>
</dbReference>
<dbReference type="STRING" id="903983.BCR23_10190"/>
<proteinExistence type="predicted"/>
<protein>
    <submittedName>
        <fullName evidence="4">Uncharacterized protein</fullName>
    </submittedName>
</protein>
<dbReference type="Pfam" id="PF11797">
    <property type="entry name" value="WxLIP_HBD"/>
    <property type="match status" value="1"/>
</dbReference>
<feature type="transmembrane region" description="Helical" evidence="1">
    <location>
        <begin position="320"/>
        <end position="343"/>
    </location>
</feature>
<feature type="domain" description="WxL Interacting Protein peptidoglycan binding" evidence="2">
    <location>
        <begin position="42"/>
        <end position="156"/>
    </location>
</feature>
<comment type="caution">
    <text evidence="4">The sequence shown here is derived from an EMBL/GenBank/DDBJ whole genome shotgun (WGS) entry which is preliminary data.</text>
</comment>
<dbReference type="Pfam" id="PF06030">
    <property type="entry name" value="WxLIP_PGBD"/>
    <property type="match status" value="1"/>
</dbReference>
<evidence type="ECO:0000259" key="2">
    <source>
        <dbReference type="Pfam" id="PF06030"/>
    </source>
</evidence>
<keyword evidence="5" id="KW-1185">Reference proteome</keyword>
<gene>
    <name evidence="4" type="ORF">BCR23_10190</name>
</gene>
<keyword evidence="1" id="KW-0472">Membrane</keyword>
<feature type="domain" description="WxL Interacting Protein host binding" evidence="3">
    <location>
        <begin position="169"/>
        <end position="304"/>
    </location>
</feature>
<evidence type="ECO:0000313" key="4">
    <source>
        <dbReference type="EMBL" id="OEG15197.1"/>
    </source>
</evidence>